<keyword evidence="1" id="KW-0732">Signal</keyword>
<dbReference type="STRING" id="1185766.SAMN05216224_102532"/>
<evidence type="ECO:0000313" key="2">
    <source>
        <dbReference type="EMBL" id="KEP70865.1"/>
    </source>
</evidence>
<dbReference type="Proteomes" id="UP000027725">
    <property type="component" value="Unassembled WGS sequence"/>
</dbReference>
<feature type="chain" id="PRO_5001701496" evidence="1">
    <location>
        <begin position="24"/>
        <end position="193"/>
    </location>
</feature>
<gene>
    <name evidence="2" type="ORF">DL1_13705</name>
</gene>
<feature type="signal peptide" evidence="1">
    <location>
        <begin position="1"/>
        <end position="23"/>
    </location>
</feature>
<comment type="caution">
    <text evidence="2">The sequence shown here is derived from an EMBL/GenBank/DDBJ whole genome shotgun (WGS) entry which is preliminary data.</text>
</comment>
<evidence type="ECO:0000313" key="3">
    <source>
        <dbReference type="Proteomes" id="UP000027725"/>
    </source>
</evidence>
<sequence length="193" mass="20629">MRLTAPTFLLCACVMAVPLRAAAQDVNDKVRAFVASDLRGWAEDPAIVAAIQAGNAAHSDLTPEAIEALDQTWRAETAQTDRPTIQAVLDTPASQALREHVTGSDGFVTEAFVVDQTGLNVAASSVTSDYWQGDEAKFTKTYPEGADAVFIDEVEFDESTQSYQVQVSFTITDPTSHAPIGAMTVGLDAEAFE</sequence>
<name>A0A074TL20_9RHOB</name>
<dbReference type="eggNOG" id="COG0834">
    <property type="taxonomic scope" value="Bacteria"/>
</dbReference>
<organism evidence="2 3">
    <name type="scientific">Thioclava dalianensis</name>
    <dbReference type="NCBI Taxonomy" id="1185766"/>
    <lineage>
        <taxon>Bacteria</taxon>
        <taxon>Pseudomonadati</taxon>
        <taxon>Pseudomonadota</taxon>
        <taxon>Alphaproteobacteria</taxon>
        <taxon>Rhodobacterales</taxon>
        <taxon>Paracoccaceae</taxon>
        <taxon>Thioclava</taxon>
    </lineage>
</organism>
<evidence type="ECO:0000256" key="1">
    <source>
        <dbReference type="SAM" id="SignalP"/>
    </source>
</evidence>
<accession>A0A074TL20</accession>
<keyword evidence="3" id="KW-1185">Reference proteome</keyword>
<protein>
    <submittedName>
        <fullName evidence="2">Uncharacterized protein</fullName>
    </submittedName>
</protein>
<dbReference type="AlphaFoldDB" id="A0A074TL20"/>
<dbReference type="RefSeq" id="WP_038063331.1">
    <property type="nucleotide sequence ID" value="NZ_FOVB01000002.1"/>
</dbReference>
<dbReference type="OrthoDB" id="195732at2"/>
<dbReference type="EMBL" id="JHEH01000004">
    <property type="protein sequence ID" value="KEP70865.1"/>
    <property type="molecule type" value="Genomic_DNA"/>
</dbReference>
<proteinExistence type="predicted"/>
<reference evidence="2 3" key="1">
    <citation type="submission" date="2014-03" db="EMBL/GenBank/DDBJ databases">
        <title>The draft genome sequence of Thioclava dalianensis DLFJ1-1.</title>
        <authorList>
            <person name="Lai Q."/>
            <person name="Shao Z."/>
        </authorList>
    </citation>
    <scope>NUCLEOTIDE SEQUENCE [LARGE SCALE GENOMIC DNA]</scope>
    <source>
        <strain evidence="2 3">DLFJ1-1</strain>
    </source>
</reference>